<evidence type="ECO:0000313" key="4">
    <source>
        <dbReference type="EMBL" id="AHF78988.1"/>
    </source>
</evidence>
<dbReference type="InterPro" id="IPR045336">
    <property type="entry name" value="MmgE_PrpD_N"/>
</dbReference>
<keyword evidence="5" id="KW-1185">Reference proteome</keyword>
<feature type="domain" description="MmgE/PrpD N-terminal" evidence="2">
    <location>
        <begin position="16"/>
        <end position="237"/>
    </location>
</feature>
<accession>W0I3J9</accession>
<dbReference type="GO" id="GO:0016829">
    <property type="term" value="F:lyase activity"/>
    <property type="evidence" value="ECO:0007669"/>
    <property type="project" value="InterPro"/>
</dbReference>
<evidence type="ECO:0000259" key="2">
    <source>
        <dbReference type="Pfam" id="PF03972"/>
    </source>
</evidence>
<dbReference type="InterPro" id="IPR005656">
    <property type="entry name" value="MmgE_PrpD"/>
</dbReference>
<dbReference type="SUPFAM" id="SSF103378">
    <property type="entry name" value="2-methylcitrate dehydratase PrpD"/>
    <property type="match status" value="1"/>
</dbReference>
<dbReference type="KEGG" id="sod:Sant_4032"/>
<protein>
    <submittedName>
        <fullName evidence="4">MmgE/PrpD family protein</fullName>
    </submittedName>
</protein>
<evidence type="ECO:0000259" key="3">
    <source>
        <dbReference type="Pfam" id="PF19305"/>
    </source>
</evidence>
<dbReference type="PANTHER" id="PTHR16943">
    <property type="entry name" value="2-METHYLCITRATE DEHYDRATASE-RELATED"/>
    <property type="match status" value="1"/>
</dbReference>
<dbReference type="InterPro" id="IPR042188">
    <property type="entry name" value="MmgE/PrpD_sf_2"/>
</dbReference>
<dbReference type="Gene3D" id="1.10.4100.10">
    <property type="entry name" value="2-methylcitrate dehydratase PrpD"/>
    <property type="match status" value="1"/>
</dbReference>
<dbReference type="Proteomes" id="UP000019028">
    <property type="component" value="Chromosome"/>
</dbReference>
<dbReference type="PATRIC" id="fig|1239307.3.peg.4449"/>
<evidence type="ECO:0000313" key="5">
    <source>
        <dbReference type="Proteomes" id="UP000019028"/>
    </source>
</evidence>
<dbReference type="InterPro" id="IPR045337">
    <property type="entry name" value="MmgE_PrpD_C"/>
</dbReference>
<dbReference type="Pfam" id="PF03972">
    <property type="entry name" value="MmgE_PrpD_N"/>
    <property type="match status" value="1"/>
</dbReference>
<gene>
    <name evidence="4" type="ORF">Sant_4032</name>
</gene>
<name>W0I3J9_9GAMM</name>
<feature type="domain" description="MmgE/PrpD C-terminal" evidence="3">
    <location>
        <begin position="267"/>
        <end position="429"/>
    </location>
</feature>
<reference evidence="4 5" key="1">
    <citation type="journal article" date="2014" name="Genome Biol. Evol.">
        <title>Genome degeneration and adaptation in a nascent stage of symbiosis.</title>
        <authorList>
            <person name="Oakeson K.F."/>
            <person name="Gil R."/>
            <person name="Clayton A.L."/>
            <person name="Dunn D.M."/>
            <person name="von Niederhausern A.C."/>
            <person name="Hamil C."/>
            <person name="Aoyagi A."/>
            <person name="Duval B."/>
            <person name="Baca A."/>
            <person name="Silva F.J."/>
            <person name="Vallier A."/>
            <person name="Jackson D.G."/>
            <person name="Latorre A."/>
            <person name="Weiss R.B."/>
            <person name="Heddi A."/>
            <person name="Moya A."/>
            <person name="Dale C."/>
        </authorList>
    </citation>
    <scope>NUCLEOTIDE SEQUENCE [LARGE SCALE GENOMIC DNA]</scope>
    <source>
        <strain evidence="4 5">HS1</strain>
    </source>
</reference>
<proteinExistence type="inferred from homology"/>
<organism evidence="4 5">
    <name type="scientific">Sodalis praecaptivus</name>
    <dbReference type="NCBI Taxonomy" id="1239307"/>
    <lineage>
        <taxon>Bacteria</taxon>
        <taxon>Pseudomonadati</taxon>
        <taxon>Pseudomonadota</taxon>
        <taxon>Gammaproteobacteria</taxon>
        <taxon>Enterobacterales</taxon>
        <taxon>Bruguierivoracaceae</taxon>
        <taxon>Sodalis</taxon>
    </lineage>
</organism>
<dbReference type="PANTHER" id="PTHR16943:SF8">
    <property type="entry name" value="2-METHYLCITRATE DEHYDRATASE"/>
    <property type="match status" value="1"/>
</dbReference>
<dbReference type="InterPro" id="IPR036148">
    <property type="entry name" value="MmgE/PrpD_sf"/>
</dbReference>
<dbReference type="HOGENOM" id="CLU_026574_2_2_6"/>
<sequence length="454" mass="47403">MPMNILQYLAGWSRKSKNVSPAARQGAAEAIRDTLACMIAGAGDPVVAMVRQAYRTSLSAGVSTAIGGGTGSPGVAALINATAAHALDYDDTFRPLMGHASAVLVPALLATAQAADADGRRLLESYLVGLQAQAVIGAAVNPGHYAAGWHATSTVGAIGAAAGTAWLLGLNEEGILQAMCLAVSMAAGVKGQFGTAAKPLHAGLAARNAVEAAALAAAGMGGNPDIMDHPFGFAALYGAAGRPWAAATTAGDERHVIETLGLTPKRHPCCASTHNAIDMLLDLKAAHGFAAEDVVLLDCLVGSINQNNLPYAEPIDAMQARFSMPYCLAVALTNNRLRLADFDRERIFDPALRRLLPLTKMHAASPAEEDSSGYVTHRLSVHLRDGRTLHAARAMAKGGLADPFSAGDRREKFFDCCNGRLDQQRADELYAQLQRLDSQSHLNFIAAALGRLGN</sequence>
<dbReference type="EMBL" id="CP006569">
    <property type="protein sequence ID" value="AHF78988.1"/>
    <property type="molecule type" value="Genomic_DNA"/>
</dbReference>
<comment type="similarity">
    <text evidence="1">Belongs to the PrpD family.</text>
</comment>
<dbReference type="AlphaFoldDB" id="W0I3J9"/>
<dbReference type="Gene3D" id="3.30.1330.120">
    <property type="entry name" value="2-methylcitrate dehydratase PrpD"/>
    <property type="match status" value="1"/>
</dbReference>
<dbReference type="Pfam" id="PF19305">
    <property type="entry name" value="MmgE_PrpD_C"/>
    <property type="match status" value="1"/>
</dbReference>
<dbReference type="InterPro" id="IPR042183">
    <property type="entry name" value="MmgE/PrpD_sf_1"/>
</dbReference>
<evidence type="ECO:0000256" key="1">
    <source>
        <dbReference type="ARBA" id="ARBA00006174"/>
    </source>
</evidence>